<feature type="domain" description="PucR C-terminal helix-turn-helix" evidence="3">
    <location>
        <begin position="499"/>
        <end position="540"/>
    </location>
</feature>
<protein>
    <recommendedName>
        <fullName evidence="7">PucR family transcriptional regulator</fullName>
    </recommendedName>
</protein>
<dbReference type="Pfam" id="PF13556">
    <property type="entry name" value="HTH_30"/>
    <property type="match status" value="1"/>
</dbReference>
<dbReference type="InterPro" id="IPR025736">
    <property type="entry name" value="PucR_C-HTH_dom"/>
</dbReference>
<proteinExistence type="inferred from homology"/>
<reference evidence="6" key="1">
    <citation type="submission" date="2015-01" db="EMBL/GenBank/DDBJ databases">
        <authorList>
            <person name="Manzoor Shahid"/>
            <person name="Zubair Saima"/>
        </authorList>
    </citation>
    <scope>NUCLEOTIDE SEQUENCE [LARGE SCALE GENOMIC DNA]</scope>
    <source>
        <strain evidence="6">Sp3</strain>
    </source>
</reference>
<dbReference type="InterPro" id="IPR051448">
    <property type="entry name" value="CdaR-like_regulators"/>
</dbReference>
<dbReference type="Proteomes" id="UP000046155">
    <property type="component" value="Unassembled WGS sequence"/>
</dbReference>
<evidence type="ECO:0000256" key="1">
    <source>
        <dbReference type="ARBA" id="ARBA00006754"/>
    </source>
</evidence>
<evidence type="ECO:0000313" key="5">
    <source>
        <dbReference type="EMBL" id="CEO88877.1"/>
    </source>
</evidence>
<evidence type="ECO:0000313" key="6">
    <source>
        <dbReference type="Proteomes" id="UP000046155"/>
    </source>
</evidence>
<feature type="domain" description="Purine catabolism PurC-like" evidence="2">
    <location>
        <begin position="7"/>
        <end position="131"/>
    </location>
</feature>
<gene>
    <name evidence="5" type="ORF">SSCH_290022</name>
</gene>
<dbReference type="InterPro" id="IPR042070">
    <property type="entry name" value="PucR_C-HTH_sf"/>
</dbReference>
<dbReference type="EMBL" id="CDRZ01000212">
    <property type="protein sequence ID" value="CEO88877.1"/>
    <property type="molecule type" value="Genomic_DNA"/>
</dbReference>
<name>A0A0B7MMF1_9FIRM</name>
<dbReference type="InterPro" id="IPR012914">
    <property type="entry name" value="PucR_dom"/>
</dbReference>
<dbReference type="Gene3D" id="1.10.10.2840">
    <property type="entry name" value="PucR C-terminal helix-turn-helix domain"/>
    <property type="match status" value="1"/>
</dbReference>
<keyword evidence="6" id="KW-1185">Reference proteome</keyword>
<dbReference type="PANTHER" id="PTHR33744:SF1">
    <property type="entry name" value="DNA-BINDING TRANSCRIPTIONAL ACTIVATOR ADER"/>
    <property type="match status" value="1"/>
</dbReference>
<dbReference type="Pfam" id="PF07905">
    <property type="entry name" value="PucR"/>
    <property type="match status" value="1"/>
</dbReference>
<evidence type="ECO:0008006" key="7">
    <source>
        <dbReference type="Google" id="ProtNLM"/>
    </source>
</evidence>
<sequence length="554" mass="62405">MGITVRDALKLGGLKKGRVIGGFEGLDNTVRYVSVLEITDDQVADPALWYRGDELMISALYSVRDDVSAQVKQLERIAACGCAGLVLCHEGIYLKEISPELINAADRLKIPLIVVPKEIGYIDIINPVLEEVISIQKEELEYALNVQNKMTDLILEGTGLKKVASEISKILQCPFLIVDSEHRILTKGYHNQKGSSLLNEVINNKQLCEELLESDKENPVQINNCQCFNIPVRSGKNVFGKLLLFRGRPFEKLELVAIDEISKAVMLILTQKIAKKEEMLRAQREFLDELLSGSIQDEEMALSRAEYFKIKVPHKIMAMVIETTEPHQQNTKSKRSEGYLKSKQNEIIKTIDSIMKYKINYLATTRGNLVIVLMEAGEDTEALAVHQAKEIGEKLAKEITAKIDNLDVFIAIGEQYDKLTKIHKSLGEALKTIQLGKILFNSVKCVHVTDLGVYYYLPELLSNENISGYITSTTSALKEYDAVKNMNLMDTFKLLLFEEDVGKVADSLFIHRNTLLYRKEKIKKILGVDPFIQPNKLNYQLTIILAQLKEAKDG</sequence>
<dbReference type="RefSeq" id="WP_044664942.1">
    <property type="nucleotide sequence ID" value="NZ_CDRZ01000212.1"/>
</dbReference>
<comment type="similarity">
    <text evidence="1">Belongs to the CdaR family.</text>
</comment>
<evidence type="ECO:0000259" key="3">
    <source>
        <dbReference type="Pfam" id="PF13556"/>
    </source>
</evidence>
<evidence type="ECO:0000259" key="2">
    <source>
        <dbReference type="Pfam" id="PF07905"/>
    </source>
</evidence>
<dbReference type="AlphaFoldDB" id="A0A0B7MMF1"/>
<dbReference type="Pfam" id="PF17853">
    <property type="entry name" value="GGDEF_2"/>
    <property type="match status" value="1"/>
</dbReference>
<evidence type="ECO:0000259" key="4">
    <source>
        <dbReference type="Pfam" id="PF17853"/>
    </source>
</evidence>
<accession>A0A0B7MMF1</accession>
<dbReference type="InterPro" id="IPR041522">
    <property type="entry name" value="CdaR_GGDEF"/>
</dbReference>
<feature type="domain" description="CdaR GGDEF-like" evidence="4">
    <location>
        <begin position="293"/>
        <end position="434"/>
    </location>
</feature>
<dbReference type="PANTHER" id="PTHR33744">
    <property type="entry name" value="CARBOHYDRATE DIACID REGULATOR"/>
    <property type="match status" value="1"/>
</dbReference>
<organism evidence="5 6">
    <name type="scientific">Syntrophaceticus schinkii</name>
    <dbReference type="NCBI Taxonomy" id="499207"/>
    <lineage>
        <taxon>Bacteria</taxon>
        <taxon>Bacillati</taxon>
        <taxon>Bacillota</taxon>
        <taxon>Clostridia</taxon>
        <taxon>Thermoanaerobacterales</taxon>
        <taxon>Thermoanaerobacterales Family III. Incertae Sedis</taxon>
        <taxon>Syntrophaceticus</taxon>
    </lineage>
</organism>